<evidence type="ECO:0000313" key="2">
    <source>
        <dbReference type="EMBL" id="COZ29420.1"/>
    </source>
</evidence>
<evidence type="ECO:0000313" key="3">
    <source>
        <dbReference type="Proteomes" id="UP000038802"/>
    </source>
</evidence>
<dbReference type="AlphaFoldDB" id="A0A0U0RKF3"/>
<reference evidence="1" key="3">
    <citation type="submission" date="2015-03" db="EMBL/GenBank/DDBJ databases">
        <authorList>
            <person name="Murphy D."/>
        </authorList>
    </citation>
    <scope>NUCLEOTIDE SEQUENCE [LARGE SCALE GENOMIC DNA]</scope>
    <source>
        <strain evidence="1">K00500041</strain>
    </source>
</reference>
<organism evidence="1 3">
    <name type="scientific">Mycobacterium tuberculosis</name>
    <dbReference type="NCBI Taxonomy" id="1773"/>
    <lineage>
        <taxon>Bacteria</taxon>
        <taxon>Bacillati</taxon>
        <taxon>Actinomycetota</taxon>
        <taxon>Actinomycetes</taxon>
        <taxon>Mycobacteriales</taxon>
        <taxon>Mycobacteriaceae</taxon>
        <taxon>Mycobacterium</taxon>
        <taxon>Mycobacterium tuberculosis complex</taxon>
    </lineage>
</organism>
<reference evidence="3 4" key="1">
    <citation type="submission" date="2015-03" db="EMBL/GenBank/DDBJ databases">
        <authorList>
            <consortium name="Pathogen Informatics"/>
        </authorList>
    </citation>
    <scope>NUCLEOTIDE SEQUENCE [LARGE SCALE GENOMIC DNA]</scope>
    <source>
        <strain evidence="3">K00500041</strain>
        <strain evidence="4">N09902308</strain>
    </source>
</reference>
<sequence length="42" mass="4467">MIRWYPAGSTTPGCVTICCHRYQKSSAAIGALSVHCASGRIL</sequence>
<accession>A0A0U0RKF3</accession>
<dbReference type="EMBL" id="CSAE01000326">
    <property type="protein sequence ID" value="COW10980.1"/>
    <property type="molecule type" value="Genomic_DNA"/>
</dbReference>
<proteinExistence type="predicted"/>
<dbReference type="EMBL" id="CSBK01001914">
    <property type="protein sequence ID" value="COZ29420.1"/>
    <property type="molecule type" value="Genomic_DNA"/>
</dbReference>
<protein>
    <submittedName>
        <fullName evidence="1">Uncharacterized protein</fullName>
    </submittedName>
</protein>
<gene>
    <name evidence="1" type="ORF">ERS007703_02786</name>
    <name evidence="2" type="ORF">ERS007739_03597</name>
</gene>
<dbReference type="Proteomes" id="UP000038802">
    <property type="component" value="Unassembled WGS sequence"/>
</dbReference>
<name>A0A0U0RKF3_MYCTX</name>
<evidence type="ECO:0000313" key="4">
    <source>
        <dbReference type="Proteomes" id="UP000039021"/>
    </source>
</evidence>
<dbReference type="Proteomes" id="UP000039021">
    <property type="component" value="Unassembled WGS sequence"/>
</dbReference>
<reference evidence="2" key="2">
    <citation type="submission" date="2015-03" db="EMBL/GenBank/DDBJ databases">
        <authorList>
            <consortium name="Pathogen Informatics"/>
            <person name="Murphy D."/>
        </authorList>
    </citation>
    <scope>NUCLEOTIDE SEQUENCE</scope>
    <source>
        <strain evidence="2">N09902308</strain>
    </source>
</reference>
<evidence type="ECO:0000313" key="1">
    <source>
        <dbReference type="EMBL" id="COW10980.1"/>
    </source>
</evidence>